<feature type="domain" description="Transposable element P transposase-like RNase H" evidence="2">
    <location>
        <begin position="2"/>
        <end position="150"/>
    </location>
</feature>
<gene>
    <name evidence="5" type="ORF">PACLA_8A063525</name>
</gene>
<dbReference type="Pfam" id="PF21789">
    <property type="entry name" value="TNP-like_RNaseH_C"/>
    <property type="match status" value="1"/>
</dbReference>
<dbReference type="InterPro" id="IPR048365">
    <property type="entry name" value="TNP-like_RNaseH_N"/>
</dbReference>
<feature type="domain" description="Transposable element P transposase-like GTP-binding insertion" evidence="3">
    <location>
        <begin position="199"/>
        <end position="294"/>
    </location>
</feature>
<dbReference type="Pfam" id="PF21788">
    <property type="entry name" value="TNP-like_GBD"/>
    <property type="match status" value="1"/>
</dbReference>
<accession>A0A6S7GXD5</accession>
<dbReference type="InterPro" id="IPR048366">
    <property type="entry name" value="TNP-like_GBD"/>
</dbReference>
<reference evidence="5" key="1">
    <citation type="submission" date="2020-04" db="EMBL/GenBank/DDBJ databases">
        <authorList>
            <person name="Alioto T."/>
            <person name="Alioto T."/>
            <person name="Gomez Garrido J."/>
        </authorList>
    </citation>
    <scope>NUCLEOTIDE SEQUENCE</scope>
    <source>
        <strain evidence="5">A484AB</strain>
    </source>
</reference>
<organism evidence="5 6">
    <name type="scientific">Paramuricea clavata</name>
    <name type="common">Red gorgonian</name>
    <name type="synonym">Violescent sea-whip</name>
    <dbReference type="NCBI Taxonomy" id="317549"/>
    <lineage>
        <taxon>Eukaryota</taxon>
        <taxon>Metazoa</taxon>
        <taxon>Cnidaria</taxon>
        <taxon>Anthozoa</taxon>
        <taxon>Octocorallia</taxon>
        <taxon>Malacalcyonacea</taxon>
        <taxon>Plexauridae</taxon>
        <taxon>Paramuricea</taxon>
    </lineage>
</organism>
<proteinExistence type="predicted"/>
<evidence type="ECO:0000313" key="6">
    <source>
        <dbReference type="Proteomes" id="UP001152795"/>
    </source>
</evidence>
<dbReference type="InterPro" id="IPR048367">
    <property type="entry name" value="TNP-like_RNaseH_C"/>
</dbReference>
<evidence type="ECO:0000259" key="2">
    <source>
        <dbReference type="Pfam" id="PF21787"/>
    </source>
</evidence>
<dbReference type="OrthoDB" id="5987487at2759"/>
<evidence type="ECO:0000313" key="5">
    <source>
        <dbReference type="EMBL" id="CAB3994726.1"/>
    </source>
</evidence>
<dbReference type="EMBL" id="CACRXK020002521">
    <property type="protein sequence ID" value="CAB3994726.1"/>
    <property type="molecule type" value="Genomic_DNA"/>
</dbReference>
<dbReference type="Proteomes" id="UP001152795">
    <property type="component" value="Unassembled WGS sequence"/>
</dbReference>
<feature type="region of interest" description="Disordered" evidence="1">
    <location>
        <begin position="152"/>
        <end position="171"/>
    </location>
</feature>
<sequence>MTSGFQPSSFERLLEEARYSDLEEWQKFVVLLHDEVKIKSDLVYCKHTGELIGFANLGDVNNALVDFEKQCQIEVSNCTPDIATYMLSFMVRGVSISLEYPLAHFPCSSCISADQIYPLFWDGVRHLETLGLKVIASTSDGALTNRKFVKIHRSPKSPPKTSMKSPPKSSEETVVYKTKNLYSADERDLFFVADAPYLIKTNSGYDISWIHLENLYKDDLNRQGLKLIPKLKNDHIYLTPYSRMKVYLAAQVLSSSVANALDMFYSERVKGTVKFVRMFDTFLDCLNTRSLTEATRRKKSGIAPYRSPEDPRLTWLKDEFLGYLDTWSNSVDALSEIPPKQKLKMKLSQQTTEGLKMTVYSFVEIVKYLLSYPGIRFILSERFNQDPIESHFGKHRQMKGGNDNPTVAQFNHNESALRLLGSQALAPVTGNTKHGVCIREVIEDKPLPKRKRK</sequence>
<evidence type="ECO:0000259" key="4">
    <source>
        <dbReference type="Pfam" id="PF21789"/>
    </source>
</evidence>
<evidence type="ECO:0000259" key="3">
    <source>
        <dbReference type="Pfam" id="PF21788"/>
    </source>
</evidence>
<protein>
    <submittedName>
        <fullName evidence="5">Uncharacterized protein</fullName>
    </submittedName>
</protein>
<feature type="compositionally biased region" description="Low complexity" evidence="1">
    <location>
        <begin position="159"/>
        <end position="168"/>
    </location>
</feature>
<keyword evidence="6" id="KW-1185">Reference proteome</keyword>
<dbReference type="Pfam" id="PF21787">
    <property type="entry name" value="TNP-like_RNaseH_N"/>
    <property type="match status" value="1"/>
</dbReference>
<dbReference type="AlphaFoldDB" id="A0A6S7GXD5"/>
<comment type="caution">
    <text evidence="5">The sequence shown here is derived from an EMBL/GenBank/DDBJ whole genome shotgun (WGS) entry which is preliminary data.</text>
</comment>
<evidence type="ECO:0000256" key="1">
    <source>
        <dbReference type="SAM" id="MobiDB-lite"/>
    </source>
</evidence>
<feature type="domain" description="Transposable element P transposase-like RNase H C-terminal" evidence="4">
    <location>
        <begin position="382"/>
        <end position="411"/>
    </location>
</feature>
<name>A0A6S7GXD5_PARCT</name>